<dbReference type="AlphaFoldDB" id="A0A375HBX9"/>
<dbReference type="GO" id="GO:0047661">
    <property type="term" value="F:amino-acid racemase activity"/>
    <property type="evidence" value="ECO:0007669"/>
    <property type="project" value="InterPro"/>
</dbReference>
<evidence type="ECO:0000256" key="1">
    <source>
        <dbReference type="ARBA" id="ARBA00038414"/>
    </source>
</evidence>
<dbReference type="PANTHER" id="PTHR28047:SF5">
    <property type="entry name" value="PROTEIN DCG1"/>
    <property type="match status" value="1"/>
</dbReference>
<dbReference type="InterPro" id="IPR053714">
    <property type="entry name" value="Iso_Racemase_Enz_sf"/>
</dbReference>
<dbReference type="PANTHER" id="PTHR28047">
    <property type="entry name" value="PROTEIN DCG1"/>
    <property type="match status" value="1"/>
</dbReference>
<dbReference type="InterPro" id="IPR015942">
    <property type="entry name" value="Asp/Glu/hydantoin_racemase"/>
</dbReference>
<dbReference type="EC" id="5.1.99.-" evidence="2"/>
<dbReference type="EMBL" id="OFTC01000021">
    <property type="protein sequence ID" value="SOZ36455.1"/>
    <property type="molecule type" value="Genomic_DNA"/>
</dbReference>
<evidence type="ECO:0000313" key="5">
    <source>
        <dbReference type="Proteomes" id="UP000256710"/>
    </source>
</evidence>
<gene>
    <name evidence="2" type="ORF">CBM2605_A280046</name>
    <name evidence="3" type="ORF">CBM2607_20410</name>
</gene>
<keyword evidence="2" id="KW-0413">Isomerase</keyword>
<dbReference type="Proteomes" id="UP000256710">
    <property type="component" value="Unassembled WGS sequence"/>
</dbReference>
<keyword evidence="5" id="KW-1185">Reference proteome</keyword>
<dbReference type="InterPro" id="IPR052186">
    <property type="entry name" value="Hydantoin_racemase-like"/>
</dbReference>
<dbReference type="Pfam" id="PF01177">
    <property type="entry name" value="Asp_Glu_race"/>
    <property type="match status" value="1"/>
</dbReference>
<name>A0A375HBX9_9BURK</name>
<evidence type="ECO:0000313" key="4">
    <source>
        <dbReference type="Proteomes" id="UP000255168"/>
    </source>
</evidence>
<evidence type="ECO:0000313" key="3">
    <source>
        <dbReference type="EMBL" id="SPD48416.1"/>
    </source>
</evidence>
<proteinExistence type="inferred from homology"/>
<reference evidence="4 5" key="1">
    <citation type="submission" date="2018-01" db="EMBL/GenBank/DDBJ databases">
        <authorList>
            <person name="Clerissi C."/>
        </authorList>
    </citation>
    <scope>NUCLEOTIDE SEQUENCE [LARGE SCALE GENOMIC DNA]</scope>
    <source>
        <strain evidence="2">Cupriavidus taiwanensis STM 6082</strain>
        <strain evidence="3">Cupriavidus taiwanensis STM 6160</strain>
    </source>
</reference>
<evidence type="ECO:0000313" key="2">
    <source>
        <dbReference type="EMBL" id="SOZ36455.1"/>
    </source>
</evidence>
<sequence>MGAEVSFLYAAAAAVTRAGAGRLPLLHPETRMRHILLINPNTSGATTQMMAGIARAWLAQHLAVPPAVVGATVARGAPMIVDDNDLALAACAVNDAETVRLAGLAGGVIVGAFGDPGLQALRAQLAVPVVGIGEAAMHAAATGERRFGIATTTPRLAASIACAVRRYGLEARFTGARFTDGDPRALGSAPRQQEERLAGAVQACIDDGAQAVIIGGGPLGEAARALQQRFAVPVIGPIPAACEALARALGLPLRQGPALAGA</sequence>
<dbReference type="EMBL" id="LT984806">
    <property type="protein sequence ID" value="SPD48416.1"/>
    <property type="molecule type" value="Genomic_DNA"/>
</dbReference>
<accession>A0A375HBX9</accession>
<protein>
    <submittedName>
        <fullName evidence="2 3">Hydantoin racemase</fullName>
        <ecNumber evidence="2">5.1.99.-</ecNumber>
    </submittedName>
</protein>
<dbReference type="Proteomes" id="UP000255168">
    <property type="component" value="Chromosome I"/>
</dbReference>
<organism evidence="3 4">
    <name type="scientific">Cupriavidus neocaledonicus</name>
    <dbReference type="NCBI Taxonomy" id="1040979"/>
    <lineage>
        <taxon>Bacteria</taxon>
        <taxon>Pseudomonadati</taxon>
        <taxon>Pseudomonadota</taxon>
        <taxon>Betaproteobacteria</taxon>
        <taxon>Burkholderiales</taxon>
        <taxon>Burkholderiaceae</taxon>
        <taxon>Cupriavidus</taxon>
    </lineage>
</organism>
<comment type="similarity">
    <text evidence="1">Belongs to the HyuE racemase family.</text>
</comment>
<dbReference type="Gene3D" id="3.40.50.12500">
    <property type="match status" value="1"/>
</dbReference>